<proteinExistence type="predicted"/>
<evidence type="ECO:0008006" key="4">
    <source>
        <dbReference type="Google" id="ProtNLM"/>
    </source>
</evidence>
<dbReference type="InterPro" id="IPR009870">
    <property type="entry name" value="DUF1424"/>
</dbReference>
<feature type="compositionally biased region" description="Polar residues" evidence="1">
    <location>
        <begin position="9"/>
        <end position="36"/>
    </location>
</feature>
<feature type="region of interest" description="Disordered" evidence="1">
    <location>
        <begin position="374"/>
        <end position="394"/>
    </location>
</feature>
<accession>M0CML2</accession>
<protein>
    <recommendedName>
        <fullName evidence="4">Replication protein</fullName>
    </recommendedName>
</protein>
<comment type="caution">
    <text evidence="2">The sequence shown here is derived from an EMBL/GenBank/DDBJ whole genome shotgun (WGS) entry which is preliminary data.</text>
</comment>
<dbReference type="PATRIC" id="fig|797114.5.peg.3091"/>
<feature type="region of interest" description="Disordered" evidence="1">
    <location>
        <begin position="412"/>
        <end position="460"/>
    </location>
</feature>
<evidence type="ECO:0000256" key="1">
    <source>
        <dbReference type="SAM" id="MobiDB-lite"/>
    </source>
</evidence>
<dbReference type="eggNOG" id="arCOG13593">
    <property type="taxonomic scope" value="Archaea"/>
</dbReference>
<dbReference type="Proteomes" id="UP000011626">
    <property type="component" value="Unassembled WGS sequence"/>
</dbReference>
<evidence type="ECO:0000313" key="3">
    <source>
        <dbReference type="Proteomes" id="UP000011626"/>
    </source>
</evidence>
<feature type="compositionally biased region" description="Basic and acidic residues" evidence="1">
    <location>
        <begin position="374"/>
        <end position="388"/>
    </location>
</feature>
<dbReference type="EMBL" id="AOIU01000033">
    <property type="protein sequence ID" value="ELZ23632.1"/>
    <property type="molecule type" value="Genomic_DNA"/>
</dbReference>
<feature type="compositionally biased region" description="Basic and acidic residues" evidence="1">
    <location>
        <begin position="432"/>
        <end position="444"/>
    </location>
</feature>
<dbReference type="OrthoDB" id="226484at2157"/>
<evidence type="ECO:0000313" key="2">
    <source>
        <dbReference type="EMBL" id="ELZ23632.1"/>
    </source>
</evidence>
<feature type="region of interest" description="Disordered" evidence="1">
    <location>
        <begin position="1"/>
        <end position="64"/>
    </location>
</feature>
<dbReference type="AlphaFoldDB" id="M0CML2"/>
<reference evidence="2 3" key="1">
    <citation type="journal article" date="2014" name="PLoS Genet.">
        <title>Phylogenetically driven sequencing of extremely halophilic archaea reveals strategies for static and dynamic osmo-response.</title>
        <authorList>
            <person name="Becker E.A."/>
            <person name="Seitzer P.M."/>
            <person name="Tritt A."/>
            <person name="Larsen D."/>
            <person name="Krusor M."/>
            <person name="Yao A.I."/>
            <person name="Wu D."/>
            <person name="Madern D."/>
            <person name="Eisen J.A."/>
            <person name="Darling A.E."/>
            <person name="Facciotti M.T."/>
        </authorList>
    </citation>
    <scope>NUCLEOTIDE SEQUENCE [LARGE SCALE GENOMIC DNA]</scope>
    <source>
        <strain evidence="2 3">2-9-1</strain>
    </source>
</reference>
<sequence>MATEEPTDTGGSRQTNSKDSVTPAQPGNPANSSRELPTTAERVSESYAKYPDRTQLPLTERDGVSLRRDYTREHYEPYHSEAIREIDDDVTGQQLVARTPYDWGEAVEKMLEDHEDTRRTTINLEKGRSSDPEYAEFSIEAVTRWFASYQMKYYAQMEGWLRELTGGERPSGGTSTANYADPHICLLTLSASSMPGGERVAPVDHISVRRSSWNSCYDTLRNTMRSLDYDWQYERRSEPHTGKRGEYGINRCYGHDHVVLVVDGPVTPNDLRPVIEKHVEECEWAGADAHDLDIQDWDANADDVGTVEIKEPEELESTARYVADYASIDPLDLHERSEEYIMWAAAVTAANAKTQSRSDAAGWASTADACKQRYESDQSDQSVDHGESVVRSSTRGVDLECAECGSPHGIDQDQTLTATRVGDQSTAAADGGLDREGELRDRWPSARAAASVGQTPAEKRQREQIDQYLERYPDATPTQIMGALGLPPDARRLIEEVDHGVDPSEPVSFDRPPEWQVKSVTVGEEEYPASAGTGVEMVETVDYIDKLVRNTKLGCEDSDSILWRCERTGTAMFGGESMAGYLLKHGIQHPEVVDSVVSADRVPNPNGPGTISRDN</sequence>
<name>M0CML2_9EURY</name>
<organism evidence="2 3">
    <name type="scientific">Halosimplex carlsbadense 2-9-1</name>
    <dbReference type="NCBI Taxonomy" id="797114"/>
    <lineage>
        <taxon>Archaea</taxon>
        <taxon>Methanobacteriati</taxon>
        <taxon>Methanobacteriota</taxon>
        <taxon>Stenosarchaea group</taxon>
        <taxon>Halobacteria</taxon>
        <taxon>Halobacteriales</taxon>
        <taxon>Haloarculaceae</taxon>
        <taxon>Halosimplex</taxon>
    </lineage>
</organism>
<gene>
    <name evidence="2" type="ORF">C475_15213</name>
</gene>
<feature type="compositionally biased region" description="Polar residues" evidence="1">
    <location>
        <begin position="412"/>
        <end position="427"/>
    </location>
</feature>
<dbReference type="STRING" id="797114.C475_15213"/>
<keyword evidence="3" id="KW-1185">Reference proteome</keyword>
<dbReference type="Pfam" id="PF07232">
    <property type="entry name" value="DUF1424"/>
    <property type="match status" value="1"/>
</dbReference>